<dbReference type="InterPro" id="IPR050902">
    <property type="entry name" value="ABC_Transporter_SBP"/>
</dbReference>
<evidence type="ECO:0000256" key="1">
    <source>
        <dbReference type="ARBA" id="ARBA00008814"/>
    </source>
</evidence>
<dbReference type="PANTHER" id="PTHR30535">
    <property type="entry name" value="VITAMIN B12-BINDING PROTEIN"/>
    <property type="match status" value="1"/>
</dbReference>
<gene>
    <name evidence="3" type="ORF">GCM10007140_10770</name>
</gene>
<reference evidence="3" key="2">
    <citation type="submission" date="2020-09" db="EMBL/GenBank/DDBJ databases">
        <authorList>
            <person name="Sun Q."/>
            <person name="Zhou Y."/>
        </authorList>
    </citation>
    <scope>NUCLEOTIDE SEQUENCE</scope>
    <source>
        <strain evidence="3">CGMCC 1.12698</strain>
    </source>
</reference>
<evidence type="ECO:0000259" key="2">
    <source>
        <dbReference type="PROSITE" id="PS50983"/>
    </source>
</evidence>
<dbReference type="AlphaFoldDB" id="A0A917EPC5"/>
<dbReference type="CDD" id="cd01144">
    <property type="entry name" value="BtuF"/>
    <property type="match status" value="1"/>
</dbReference>
<evidence type="ECO:0000313" key="4">
    <source>
        <dbReference type="Proteomes" id="UP000605259"/>
    </source>
</evidence>
<comment type="similarity">
    <text evidence="1">Belongs to the bacterial solute-binding protein 8 family.</text>
</comment>
<organism evidence="3 4">
    <name type="scientific">Priestia taiwanensis</name>
    <dbReference type="NCBI Taxonomy" id="1347902"/>
    <lineage>
        <taxon>Bacteria</taxon>
        <taxon>Bacillati</taxon>
        <taxon>Bacillota</taxon>
        <taxon>Bacilli</taxon>
        <taxon>Bacillales</taxon>
        <taxon>Bacillaceae</taxon>
        <taxon>Priestia</taxon>
    </lineage>
</organism>
<evidence type="ECO:0000313" key="3">
    <source>
        <dbReference type="EMBL" id="GGE62329.1"/>
    </source>
</evidence>
<reference evidence="3" key="1">
    <citation type="journal article" date="2014" name="Int. J. Syst. Evol. Microbiol.">
        <title>Complete genome sequence of Corynebacterium casei LMG S-19264T (=DSM 44701T), isolated from a smear-ripened cheese.</title>
        <authorList>
            <consortium name="US DOE Joint Genome Institute (JGI-PGF)"/>
            <person name="Walter F."/>
            <person name="Albersmeier A."/>
            <person name="Kalinowski J."/>
            <person name="Ruckert C."/>
        </authorList>
    </citation>
    <scope>NUCLEOTIDE SEQUENCE</scope>
    <source>
        <strain evidence="3">CGMCC 1.12698</strain>
    </source>
</reference>
<feature type="domain" description="Fe/B12 periplasmic-binding" evidence="2">
    <location>
        <begin position="2"/>
        <end position="257"/>
    </location>
</feature>
<protein>
    <submittedName>
        <fullName evidence="3">Cobalamin-binding protein</fullName>
    </submittedName>
</protein>
<dbReference type="PANTHER" id="PTHR30535:SF34">
    <property type="entry name" value="MOLYBDATE-BINDING PROTEIN MOLA"/>
    <property type="match status" value="1"/>
</dbReference>
<dbReference type="Pfam" id="PF01497">
    <property type="entry name" value="Peripla_BP_2"/>
    <property type="match status" value="1"/>
</dbReference>
<accession>A0A917EPC5</accession>
<sequence>MRIISICPSNTELMAYLDCLHMLVGVDDYSDWPESVKDLPRLGPDLCINMNLVERLQPDLVVASLSVPGMERNIEELEKRRISHIVLNPQSLEDISNDLLTLAAKLGIQEKGEQVVARYRDFLAEYRNISATIQEKQTLYWEWWPKPVFSPGKVNWLTEISELAGGVNIFQDEDVASVQTGWETIRKKNPAHICLAWVGVQTNKMNPAIVAKREGWNEIEAIQKGHIHIMEESLYCRPSPRLLLGLKKVAALIHPEKYPVNDGVDPLLREEMRENRTN</sequence>
<dbReference type="Gene3D" id="3.40.50.1980">
    <property type="entry name" value="Nitrogenase molybdenum iron protein domain"/>
    <property type="match status" value="2"/>
</dbReference>
<dbReference type="RefSeq" id="WP_188387376.1">
    <property type="nucleotide sequence ID" value="NZ_BMFK01000001.1"/>
</dbReference>
<keyword evidence="4" id="KW-1185">Reference proteome</keyword>
<comment type="caution">
    <text evidence="3">The sequence shown here is derived from an EMBL/GenBank/DDBJ whole genome shotgun (WGS) entry which is preliminary data.</text>
</comment>
<proteinExistence type="inferred from homology"/>
<name>A0A917EPC5_9BACI</name>
<dbReference type="PROSITE" id="PS50983">
    <property type="entry name" value="FE_B12_PBP"/>
    <property type="match status" value="1"/>
</dbReference>
<dbReference type="SUPFAM" id="SSF53807">
    <property type="entry name" value="Helical backbone' metal receptor"/>
    <property type="match status" value="1"/>
</dbReference>
<dbReference type="Proteomes" id="UP000605259">
    <property type="component" value="Unassembled WGS sequence"/>
</dbReference>
<dbReference type="InterPro" id="IPR002491">
    <property type="entry name" value="ABC_transptr_periplasmic_BD"/>
</dbReference>
<dbReference type="EMBL" id="BMFK01000001">
    <property type="protein sequence ID" value="GGE62329.1"/>
    <property type="molecule type" value="Genomic_DNA"/>
</dbReference>